<protein>
    <submittedName>
        <fullName evidence="1">Uncharacterized protein</fullName>
    </submittedName>
</protein>
<reference evidence="1 2" key="1">
    <citation type="submission" date="2016-02" db="EMBL/GenBank/DDBJ databases">
        <title>Genome analysis of coral dinoflagellate symbionts highlights evolutionary adaptations to a symbiotic lifestyle.</title>
        <authorList>
            <person name="Aranda M."/>
            <person name="Li Y."/>
            <person name="Liew Y.J."/>
            <person name="Baumgarten S."/>
            <person name="Simakov O."/>
            <person name="Wilson M."/>
            <person name="Piel J."/>
            <person name="Ashoor H."/>
            <person name="Bougouffa S."/>
            <person name="Bajic V.B."/>
            <person name="Ryu T."/>
            <person name="Ravasi T."/>
            <person name="Bayer T."/>
            <person name="Micklem G."/>
            <person name="Kim H."/>
            <person name="Bhak J."/>
            <person name="Lajeunesse T.C."/>
            <person name="Voolstra C.R."/>
        </authorList>
    </citation>
    <scope>NUCLEOTIDE SEQUENCE [LARGE SCALE GENOMIC DNA]</scope>
    <source>
        <strain evidence="1 2">CCMP2467</strain>
    </source>
</reference>
<keyword evidence="2" id="KW-1185">Reference proteome</keyword>
<accession>A0A1Q9CC31</accession>
<proteinExistence type="predicted"/>
<gene>
    <name evidence="1" type="ORF">AK812_SmicGene39108</name>
</gene>
<name>A0A1Q9CC31_SYMMI</name>
<dbReference type="EMBL" id="LSRX01001376">
    <property type="protein sequence ID" value="OLP80481.1"/>
    <property type="molecule type" value="Genomic_DNA"/>
</dbReference>
<dbReference type="Proteomes" id="UP000186817">
    <property type="component" value="Unassembled WGS sequence"/>
</dbReference>
<comment type="caution">
    <text evidence="1">The sequence shown here is derived from an EMBL/GenBank/DDBJ whole genome shotgun (WGS) entry which is preliminary data.</text>
</comment>
<evidence type="ECO:0000313" key="1">
    <source>
        <dbReference type="EMBL" id="OLP80481.1"/>
    </source>
</evidence>
<dbReference type="OrthoDB" id="10500615at2759"/>
<organism evidence="1 2">
    <name type="scientific">Symbiodinium microadriaticum</name>
    <name type="common">Dinoflagellate</name>
    <name type="synonym">Zooxanthella microadriatica</name>
    <dbReference type="NCBI Taxonomy" id="2951"/>
    <lineage>
        <taxon>Eukaryota</taxon>
        <taxon>Sar</taxon>
        <taxon>Alveolata</taxon>
        <taxon>Dinophyceae</taxon>
        <taxon>Suessiales</taxon>
        <taxon>Symbiodiniaceae</taxon>
        <taxon>Symbiodinium</taxon>
    </lineage>
</organism>
<sequence length="218" mass="24146">MSFYVRPARDHFFVATGVFTVMHKVFRQQNYDRFEPNYNIDVTRYVILVNNSQKFLNKAGWIFLAVTSDSLAAYSLRIRWGDDAVKLKDGIPERGHLSPGFLRWFALNEFRNDDQPVAVRAEAVAGSFGLCVRSKRTRRRLEVLGQAWGLLQRLRNRSPRGWKENLGCSYAAVANASRGVGASLAAIDIPSENTGASLEVGLLGLSLLGALAAVINGA</sequence>
<evidence type="ECO:0000313" key="2">
    <source>
        <dbReference type="Proteomes" id="UP000186817"/>
    </source>
</evidence>
<dbReference type="AlphaFoldDB" id="A0A1Q9CC31"/>